<dbReference type="Proteomes" id="UP000295264">
    <property type="component" value="Unassembled WGS sequence"/>
</dbReference>
<evidence type="ECO:0000313" key="2">
    <source>
        <dbReference type="Proteomes" id="UP000295264"/>
    </source>
</evidence>
<sequence>YKAIKNIDFAWYEVTAVTMNRVWKNLCPQFVHNFHGFEKVDEESKEVFCNLVTLSEKLELNLQEDDVTELFAVRHKELANEDLME</sequence>
<comment type="caution">
    <text evidence="1">The sequence shown here is derived from an EMBL/GenBank/DDBJ whole genome shotgun (WGS) entry which is preliminary data.</text>
</comment>
<evidence type="ECO:0008006" key="3">
    <source>
        <dbReference type="Google" id="ProtNLM"/>
    </source>
</evidence>
<proteinExistence type="predicted"/>
<evidence type="ECO:0000313" key="1">
    <source>
        <dbReference type="EMBL" id="TEA37999.1"/>
    </source>
</evidence>
<dbReference type="AlphaFoldDB" id="A0A484GR76"/>
<reference evidence="1 2" key="1">
    <citation type="journal article" date="2018" name="Genomics">
        <title>Molecular footprints of inshore aquatic adaptation in Indo-Pacific humpback dolphin (Sousa chinensis).</title>
        <authorList>
            <person name="Ming Y."/>
            <person name="Jian J."/>
            <person name="Yu F."/>
            <person name="Yu X."/>
            <person name="Wang J."/>
            <person name="Liu W."/>
        </authorList>
    </citation>
    <scope>NUCLEOTIDE SEQUENCE [LARGE SCALE GENOMIC DNA]</scope>
    <source>
        <strain evidence="1">MY-2018</strain>
        <tissue evidence="1">Skin</tissue>
    </source>
</reference>
<name>A0A484GR76_SOUCH</name>
<protein>
    <recommendedName>
        <fullName evidence="3">DDE-1 domain-containing protein</fullName>
    </recommendedName>
</protein>
<accession>A0A484GR76</accession>
<dbReference type="EMBL" id="QWLN02004896">
    <property type="protein sequence ID" value="TEA37999.1"/>
    <property type="molecule type" value="Genomic_DNA"/>
</dbReference>
<keyword evidence="2" id="KW-1185">Reference proteome</keyword>
<gene>
    <name evidence="1" type="ORF">DBR06_SOUSAS14310038</name>
</gene>
<feature type="non-terminal residue" evidence="1">
    <location>
        <position position="1"/>
    </location>
</feature>
<organism evidence="1 2">
    <name type="scientific">Sousa chinensis</name>
    <name type="common">Indo-pacific humpbacked dolphin</name>
    <name type="synonym">Steno chinensis</name>
    <dbReference type="NCBI Taxonomy" id="103600"/>
    <lineage>
        <taxon>Eukaryota</taxon>
        <taxon>Metazoa</taxon>
        <taxon>Chordata</taxon>
        <taxon>Craniata</taxon>
        <taxon>Vertebrata</taxon>
        <taxon>Euteleostomi</taxon>
        <taxon>Mammalia</taxon>
        <taxon>Eutheria</taxon>
        <taxon>Laurasiatheria</taxon>
        <taxon>Artiodactyla</taxon>
        <taxon>Whippomorpha</taxon>
        <taxon>Cetacea</taxon>
        <taxon>Odontoceti</taxon>
        <taxon>Delphinidae</taxon>
        <taxon>Sousa</taxon>
    </lineage>
</organism>